<accession>A0A154WF36</accession>
<dbReference type="GO" id="GO:0008684">
    <property type="term" value="F:2-oxopent-4-enoate hydratase activity"/>
    <property type="evidence" value="ECO:0007669"/>
    <property type="project" value="TreeGrafter"/>
</dbReference>
<dbReference type="SUPFAM" id="SSF56529">
    <property type="entry name" value="FAH"/>
    <property type="match status" value="1"/>
</dbReference>
<evidence type="ECO:0000313" key="2">
    <source>
        <dbReference type="Proteomes" id="UP000076400"/>
    </source>
</evidence>
<gene>
    <name evidence="1" type="ORF">AUP43_17285</name>
</gene>
<dbReference type="AlphaFoldDB" id="A0A154WF36"/>
<evidence type="ECO:0008006" key="3">
    <source>
        <dbReference type="Google" id="ProtNLM"/>
    </source>
</evidence>
<dbReference type="InterPro" id="IPR050772">
    <property type="entry name" value="Hydratase-Decarb/MhpD_sf"/>
</dbReference>
<organism evidence="1 2">
    <name type="scientific">Oceanibaculum pacificum</name>
    <dbReference type="NCBI Taxonomy" id="580166"/>
    <lineage>
        <taxon>Bacteria</taxon>
        <taxon>Pseudomonadati</taxon>
        <taxon>Pseudomonadota</taxon>
        <taxon>Alphaproteobacteria</taxon>
        <taxon>Rhodospirillales</taxon>
        <taxon>Oceanibaculaceae</taxon>
        <taxon>Oceanibaculum</taxon>
    </lineage>
</organism>
<keyword evidence="2" id="KW-1185">Reference proteome</keyword>
<protein>
    <recommendedName>
        <fullName evidence="3">2-keto-4-pentenoate hydratase</fullName>
    </recommendedName>
</protein>
<dbReference type="Proteomes" id="UP000076400">
    <property type="component" value="Unassembled WGS sequence"/>
</dbReference>
<dbReference type="InterPro" id="IPR036663">
    <property type="entry name" value="Fumarylacetoacetase_C_sf"/>
</dbReference>
<dbReference type="PANTHER" id="PTHR30143:SF0">
    <property type="entry name" value="2-KETO-4-PENTENOATE HYDRATASE"/>
    <property type="match status" value="1"/>
</dbReference>
<dbReference type="EMBL" id="LPXN01000051">
    <property type="protein sequence ID" value="KZD12138.1"/>
    <property type="molecule type" value="Genomic_DNA"/>
</dbReference>
<name>A0A154WF36_9PROT</name>
<dbReference type="GO" id="GO:0005737">
    <property type="term" value="C:cytoplasm"/>
    <property type="evidence" value="ECO:0007669"/>
    <property type="project" value="TreeGrafter"/>
</dbReference>
<comment type="caution">
    <text evidence="1">The sequence shown here is derived from an EMBL/GenBank/DDBJ whole genome shotgun (WGS) entry which is preliminary data.</text>
</comment>
<dbReference type="OrthoDB" id="9792137at2"/>
<dbReference type="PANTHER" id="PTHR30143">
    <property type="entry name" value="ACID HYDRATASE"/>
    <property type="match status" value="1"/>
</dbReference>
<dbReference type="STRING" id="580166.AUP43_17285"/>
<dbReference type="RefSeq" id="WP_067553061.1">
    <property type="nucleotide sequence ID" value="NZ_LPXN01000051.1"/>
</dbReference>
<sequence length="250" mass="26034">MVDISAAAARLVEARRARRLLAALPEAERPGTVAEAYAVQDAVARILGPVGAWKIGAKSPSDTPLAASIQQADVIESGTSLPRDRFNIVIIEAEVAFRFGRDLPAAGAPYDDATILAAIESAHPAIEIVDTRFAEIDGLDAFSKLADFQMNGALVVGPALRDWQALDLRGITATVTVDGVPAIEKTGANPAGDPRWLALWAANHLVERDQPIKAGQVVTTGSYIGMLPAPQGGRIVASLSGVGSVSVTIG</sequence>
<proteinExistence type="predicted"/>
<dbReference type="Gene3D" id="3.90.850.10">
    <property type="entry name" value="Fumarylacetoacetase-like, C-terminal domain"/>
    <property type="match status" value="1"/>
</dbReference>
<reference evidence="1 2" key="1">
    <citation type="submission" date="2015-12" db="EMBL/GenBank/DDBJ databases">
        <title>Genome sequence of Oceanibaculum pacificum MCCC 1A02656.</title>
        <authorList>
            <person name="Lu L."/>
            <person name="Lai Q."/>
            <person name="Shao Z."/>
            <person name="Qian P."/>
        </authorList>
    </citation>
    <scope>NUCLEOTIDE SEQUENCE [LARGE SCALE GENOMIC DNA]</scope>
    <source>
        <strain evidence="1 2">MCCC 1A02656</strain>
    </source>
</reference>
<evidence type="ECO:0000313" key="1">
    <source>
        <dbReference type="EMBL" id="KZD12138.1"/>
    </source>
</evidence>